<dbReference type="Proteomes" id="UP000285864">
    <property type="component" value="Unassembled WGS sequence"/>
</dbReference>
<evidence type="ECO:0000313" key="1">
    <source>
        <dbReference type="EMBL" id="RGR99225.1"/>
    </source>
</evidence>
<dbReference type="AlphaFoldDB" id="A0A412GWG4"/>
<gene>
    <name evidence="1" type="ORF">DWY20_02720</name>
</gene>
<dbReference type="EMBL" id="QRUU01000007">
    <property type="protein sequence ID" value="RGR99225.1"/>
    <property type="molecule type" value="Genomic_DNA"/>
</dbReference>
<name>A0A412GWG4_9BACT</name>
<keyword evidence="2" id="KW-1185">Reference proteome</keyword>
<sequence>MYYIQALLLKKEQQGFLFLRQKTFDIKYSFLSNFPEQNNIWICYIIKVGRNLQCIKKEFLWKRLLT</sequence>
<reference evidence="1 2" key="1">
    <citation type="submission" date="2018-08" db="EMBL/GenBank/DDBJ databases">
        <title>A genome reference for cultivated species of the human gut microbiota.</title>
        <authorList>
            <person name="Zou Y."/>
            <person name="Xue W."/>
            <person name="Luo G."/>
        </authorList>
    </citation>
    <scope>NUCLEOTIDE SEQUENCE [LARGE SCALE GENOMIC DNA]</scope>
    <source>
        <strain evidence="1 2">AF24-2</strain>
    </source>
</reference>
<evidence type="ECO:0000313" key="2">
    <source>
        <dbReference type="Proteomes" id="UP000285864"/>
    </source>
</evidence>
<organism evidence="1 2">
    <name type="scientific">Phocaeicola coprocola</name>
    <dbReference type="NCBI Taxonomy" id="310298"/>
    <lineage>
        <taxon>Bacteria</taxon>
        <taxon>Pseudomonadati</taxon>
        <taxon>Bacteroidota</taxon>
        <taxon>Bacteroidia</taxon>
        <taxon>Bacteroidales</taxon>
        <taxon>Bacteroidaceae</taxon>
        <taxon>Phocaeicola</taxon>
    </lineage>
</organism>
<proteinExistence type="predicted"/>
<accession>A0A412GWG4</accession>
<comment type="caution">
    <text evidence="1">The sequence shown here is derived from an EMBL/GenBank/DDBJ whole genome shotgun (WGS) entry which is preliminary data.</text>
</comment>
<protein>
    <submittedName>
        <fullName evidence="1">Uncharacterized protein</fullName>
    </submittedName>
</protein>